<evidence type="ECO:0000256" key="5">
    <source>
        <dbReference type="ARBA" id="ARBA00022475"/>
    </source>
</evidence>
<dbReference type="EMBL" id="CP018221">
    <property type="protein sequence ID" value="API58312.1"/>
    <property type="molecule type" value="Genomic_DNA"/>
</dbReference>
<comment type="similarity">
    <text evidence="3">Belongs to the glycosyltransferase 2 family. OpgH subfamily.</text>
</comment>
<evidence type="ECO:0000256" key="10">
    <source>
        <dbReference type="ARBA" id="ARBA00022989"/>
    </source>
</evidence>
<evidence type="ECO:0000256" key="8">
    <source>
        <dbReference type="ARBA" id="ARBA00022679"/>
    </source>
</evidence>
<organism evidence="14 15">
    <name type="scientific">Tardibacter chloracetimidivorans</name>
    <dbReference type="NCBI Taxonomy" id="1921510"/>
    <lineage>
        <taxon>Bacteria</taxon>
        <taxon>Pseudomonadati</taxon>
        <taxon>Pseudomonadota</taxon>
        <taxon>Alphaproteobacteria</taxon>
        <taxon>Sphingomonadales</taxon>
        <taxon>Sphingomonadaceae</taxon>
        <taxon>Tardibacter</taxon>
    </lineage>
</organism>
<protein>
    <recommendedName>
        <fullName evidence="4">Glucans biosynthesis glucosyltransferase H</fullName>
    </recommendedName>
</protein>
<dbReference type="GO" id="GO:0005886">
    <property type="term" value="C:plasma membrane"/>
    <property type="evidence" value="ECO:0007669"/>
    <property type="project" value="UniProtKB-SubCell"/>
</dbReference>
<keyword evidence="9 12" id="KW-0812">Transmembrane</keyword>
<gene>
    <name evidence="14" type="ORF">BSL82_02480</name>
</gene>
<comment type="subcellular location">
    <subcellularLocation>
        <location evidence="1">Cell inner membrane</location>
        <topology evidence="1">Multi-pass membrane protein</topology>
    </subcellularLocation>
</comment>
<proteinExistence type="inferred from homology"/>
<dbReference type="RefSeq" id="WP_072595885.1">
    <property type="nucleotide sequence ID" value="NZ_CP018221.1"/>
</dbReference>
<feature type="domain" description="Glycosyltransferase 2-like" evidence="13">
    <location>
        <begin position="235"/>
        <end position="445"/>
    </location>
</feature>
<feature type="transmembrane region" description="Helical" evidence="12">
    <location>
        <begin position="448"/>
        <end position="470"/>
    </location>
</feature>
<evidence type="ECO:0000256" key="1">
    <source>
        <dbReference type="ARBA" id="ARBA00004429"/>
    </source>
</evidence>
<evidence type="ECO:0000256" key="4">
    <source>
        <dbReference type="ARBA" id="ARBA00020585"/>
    </source>
</evidence>
<keyword evidence="15" id="KW-1185">Reference proteome</keyword>
<dbReference type="Pfam" id="PF13632">
    <property type="entry name" value="Glyco_trans_2_3"/>
    <property type="match status" value="1"/>
</dbReference>
<sequence length="647" mass="70824">MKPVISSLEADRWASLFHRLPADLPAEKPLAMPLQAFGECPGRFTVPPTAPLNITDRRLLLFTTVLALTCVSFGELLRVSIPDGVDVIEGAILALFLPLFAWIAFSFGSALAGFCVLMSRRPGAALLSESPSRPMSRTAILVPVYNEDVDAVFRRVRVMADSLQSVTMAGAFDIFILSDSTDPEIHDAERLAFERLREHCPVRLYYRRRAENIERKPGNIAEWVRRFGGAYAYMIVLDADSLMSGRAMLRLAHAMESHPKVGLIQTVPVVAGCSTLFGRWQQFAARLYGPVATAGLLWWSGAEGSFWGHNAIIRVRAFAESCGLPPLKGPAPFGGAIMSHDMVEAALLRRRGWGVHMVTLDEGSYEEYPPTLIDFAIRDRRWCQGNLQHLKLLASRRMHWVSRLHLLMGAFAYLTSPLWALLIGVSLVQAGLAGGGEISAALGAMSGWLFLLTTALLFGPKLMSLAWTLIDRDRRAEFGGSRKLAMSVLTDIPLAALMAPAMMVTQIGILIGLLSGKPSGWAAQRRDVAAISAREALDCYRPHMVTGLVLAAACVAVPSMLLWLLPVVIGLLLSPWLVMLTSRRDLGVWTRRAGLFATPEELRPSQLLLEGGTEWDNVVQIAPAQIGRKERAAPGSWSGDGELIPLH</sequence>
<dbReference type="STRING" id="1921510.BSL82_02480"/>
<dbReference type="GO" id="GO:0016758">
    <property type="term" value="F:hexosyltransferase activity"/>
    <property type="evidence" value="ECO:0007669"/>
    <property type="project" value="TreeGrafter"/>
</dbReference>
<keyword evidence="8 14" id="KW-0808">Transferase</keyword>
<evidence type="ECO:0000256" key="12">
    <source>
        <dbReference type="SAM" id="Phobius"/>
    </source>
</evidence>
<accession>A0A1L3ZRQ4</accession>
<dbReference type="NCBIfam" id="NF003962">
    <property type="entry name" value="PRK05454.2-5"/>
    <property type="match status" value="1"/>
</dbReference>
<evidence type="ECO:0000256" key="2">
    <source>
        <dbReference type="ARBA" id="ARBA00005001"/>
    </source>
</evidence>
<keyword evidence="10 12" id="KW-1133">Transmembrane helix</keyword>
<dbReference type="Gene3D" id="3.90.550.10">
    <property type="entry name" value="Spore Coat Polysaccharide Biosynthesis Protein SpsA, Chain A"/>
    <property type="match status" value="1"/>
</dbReference>
<dbReference type="PANTHER" id="PTHR43867:SF5">
    <property type="entry name" value="GLUCANS BIOSYNTHESIS GLUCOSYLTRANSFERASE H"/>
    <property type="match status" value="1"/>
</dbReference>
<dbReference type="AlphaFoldDB" id="A0A1L3ZRQ4"/>
<dbReference type="Proteomes" id="UP000182063">
    <property type="component" value="Chromosome"/>
</dbReference>
<evidence type="ECO:0000256" key="7">
    <source>
        <dbReference type="ARBA" id="ARBA00022676"/>
    </source>
</evidence>
<dbReference type="SUPFAM" id="SSF53448">
    <property type="entry name" value="Nucleotide-diphospho-sugar transferases"/>
    <property type="match status" value="1"/>
</dbReference>
<evidence type="ECO:0000256" key="9">
    <source>
        <dbReference type="ARBA" id="ARBA00022692"/>
    </source>
</evidence>
<dbReference type="KEGG" id="sphj:BSL82_02480"/>
<evidence type="ECO:0000256" key="11">
    <source>
        <dbReference type="ARBA" id="ARBA00023136"/>
    </source>
</evidence>
<evidence type="ECO:0000259" key="13">
    <source>
        <dbReference type="Pfam" id="PF13632"/>
    </source>
</evidence>
<dbReference type="InterPro" id="IPR050321">
    <property type="entry name" value="Glycosyltr_2/OpgH_subfam"/>
</dbReference>
<name>A0A1L3ZRQ4_9SPHN</name>
<evidence type="ECO:0000313" key="15">
    <source>
        <dbReference type="Proteomes" id="UP000182063"/>
    </source>
</evidence>
<keyword evidence="5" id="KW-1003">Cell membrane</keyword>
<feature type="transmembrane region" description="Helical" evidence="12">
    <location>
        <begin position="491"/>
        <end position="514"/>
    </location>
</feature>
<feature type="transmembrane region" description="Helical" evidence="12">
    <location>
        <begin position="91"/>
        <end position="117"/>
    </location>
</feature>
<dbReference type="PANTHER" id="PTHR43867">
    <property type="entry name" value="CELLULOSE SYNTHASE CATALYTIC SUBUNIT A [UDP-FORMING]"/>
    <property type="match status" value="1"/>
</dbReference>
<evidence type="ECO:0000256" key="3">
    <source>
        <dbReference type="ARBA" id="ARBA00009337"/>
    </source>
</evidence>
<evidence type="ECO:0000256" key="6">
    <source>
        <dbReference type="ARBA" id="ARBA00022519"/>
    </source>
</evidence>
<keyword evidence="6" id="KW-0997">Cell inner membrane</keyword>
<dbReference type="InterPro" id="IPR001173">
    <property type="entry name" value="Glyco_trans_2-like"/>
</dbReference>
<reference evidence="15" key="1">
    <citation type="submission" date="2016-11" db="EMBL/GenBank/DDBJ databases">
        <title>Complete Genome Sequence of alachlor-degrading Sphingomonas sp. strain JJ-A5.</title>
        <authorList>
            <person name="Lee H."/>
            <person name="Ka J.-O."/>
        </authorList>
    </citation>
    <scope>NUCLEOTIDE SEQUENCE [LARGE SCALE GENOMIC DNA]</scope>
    <source>
        <strain evidence="15">JJ-A5</strain>
    </source>
</reference>
<keyword evidence="7" id="KW-0328">Glycosyltransferase</keyword>
<dbReference type="InterPro" id="IPR029044">
    <property type="entry name" value="Nucleotide-diphossugar_trans"/>
</dbReference>
<dbReference type="CDD" id="cd04191">
    <property type="entry name" value="Glucan_BSP_MdoH"/>
    <property type="match status" value="1"/>
</dbReference>
<evidence type="ECO:0000313" key="14">
    <source>
        <dbReference type="EMBL" id="API58312.1"/>
    </source>
</evidence>
<dbReference type="NCBIfam" id="NF003958">
    <property type="entry name" value="PRK05454.2-1"/>
    <property type="match status" value="1"/>
</dbReference>
<keyword evidence="11 12" id="KW-0472">Membrane</keyword>
<feature type="transmembrane region" description="Helical" evidence="12">
    <location>
        <begin position="548"/>
        <end position="574"/>
    </location>
</feature>
<comment type="pathway">
    <text evidence="2">Glycan metabolism; osmoregulated periplasmic glucan (OPG) biosynthesis.</text>
</comment>
<dbReference type="OrthoDB" id="9775281at2"/>
<feature type="transmembrane region" description="Helical" evidence="12">
    <location>
        <begin position="406"/>
        <end position="428"/>
    </location>
</feature>
<feature type="transmembrane region" description="Helical" evidence="12">
    <location>
        <begin position="59"/>
        <end position="79"/>
    </location>
</feature>